<dbReference type="SUPFAM" id="SSF52768">
    <property type="entry name" value="Arginase/deacetylase"/>
    <property type="match status" value="1"/>
</dbReference>
<dbReference type="PANTHER" id="PTHR10625">
    <property type="entry name" value="HISTONE DEACETYLASE HDAC1-RELATED"/>
    <property type="match status" value="1"/>
</dbReference>
<dbReference type="InterPro" id="IPR037138">
    <property type="entry name" value="His_deacetylse_dom_sf"/>
</dbReference>
<dbReference type="InterPro" id="IPR023696">
    <property type="entry name" value="Ureohydrolase_dom_sf"/>
</dbReference>
<evidence type="ECO:0000256" key="2">
    <source>
        <dbReference type="ARBA" id="ARBA00022491"/>
    </source>
</evidence>
<gene>
    <name evidence="5" type="ORF">FEM48_Zijuj05G0129300</name>
</gene>
<proteinExistence type="predicted"/>
<keyword evidence="2" id="KW-0678">Repressor</keyword>
<evidence type="ECO:0000313" key="5">
    <source>
        <dbReference type="EMBL" id="KAH7528924.1"/>
    </source>
</evidence>
<dbReference type="GO" id="GO:0040029">
    <property type="term" value="P:epigenetic regulation of gene expression"/>
    <property type="evidence" value="ECO:0007669"/>
    <property type="project" value="TreeGrafter"/>
</dbReference>
<name>A0A978VEY5_ZIZJJ</name>
<evidence type="ECO:0000256" key="1">
    <source>
        <dbReference type="ARBA" id="ARBA00001947"/>
    </source>
</evidence>
<reference evidence="5" key="1">
    <citation type="journal article" date="2021" name="Front. Plant Sci.">
        <title>Chromosome-Scale Genome Assembly for Chinese Sour Jujube and Insights Into Its Genome Evolution and Domestication Signature.</title>
        <authorList>
            <person name="Shen L.-Y."/>
            <person name="Luo H."/>
            <person name="Wang X.-L."/>
            <person name="Wang X.-M."/>
            <person name="Qiu X.-J."/>
            <person name="Liu H."/>
            <person name="Zhou S.-S."/>
            <person name="Jia K.-H."/>
            <person name="Nie S."/>
            <person name="Bao Y.-T."/>
            <person name="Zhang R.-G."/>
            <person name="Yun Q.-Z."/>
            <person name="Chai Y.-H."/>
            <person name="Lu J.-Y."/>
            <person name="Li Y."/>
            <person name="Zhao S.-W."/>
            <person name="Mao J.-F."/>
            <person name="Jia S.-G."/>
            <person name="Mao Y.-M."/>
        </authorList>
    </citation>
    <scope>NUCLEOTIDE SEQUENCE</scope>
    <source>
        <strain evidence="5">AT0</strain>
        <tissue evidence="5">Leaf</tissue>
    </source>
</reference>
<dbReference type="GO" id="GO:0000118">
    <property type="term" value="C:histone deacetylase complex"/>
    <property type="evidence" value="ECO:0007669"/>
    <property type="project" value="TreeGrafter"/>
</dbReference>
<dbReference type="AlphaFoldDB" id="A0A978VEY5"/>
<organism evidence="5 6">
    <name type="scientific">Ziziphus jujuba var. spinosa</name>
    <dbReference type="NCBI Taxonomy" id="714518"/>
    <lineage>
        <taxon>Eukaryota</taxon>
        <taxon>Viridiplantae</taxon>
        <taxon>Streptophyta</taxon>
        <taxon>Embryophyta</taxon>
        <taxon>Tracheophyta</taxon>
        <taxon>Spermatophyta</taxon>
        <taxon>Magnoliopsida</taxon>
        <taxon>eudicotyledons</taxon>
        <taxon>Gunneridae</taxon>
        <taxon>Pentapetalae</taxon>
        <taxon>rosids</taxon>
        <taxon>fabids</taxon>
        <taxon>Rosales</taxon>
        <taxon>Rhamnaceae</taxon>
        <taxon>Paliureae</taxon>
        <taxon>Ziziphus</taxon>
    </lineage>
</organism>
<evidence type="ECO:0000313" key="6">
    <source>
        <dbReference type="Proteomes" id="UP000813462"/>
    </source>
</evidence>
<comment type="caution">
    <text evidence="5">The sequence shown here is derived from an EMBL/GenBank/DDBJ whole genome shotgun (WGS) entry which is preliminary data.</text>
</comment>
<dbReference type="GO" id="GO:0004407">
    <property type="term" value="F:histone deacetylase activity"/>
    <property type="evidence" value="ECO:0007669"/>
    <property type="project" value="TreeGrafter"/>
</dbReference>
<dbReference type="PANTHER" id="PTHR10625:SF25">
    <property type="entry name" value="HISTONE DEACETYLASE 18-RELATED"/>
    <property type="match status" value="1"/>
</dbReference>
<dbReference type="GO" id="GO:0005737">
    <property type="term" value="C:cytoplasm"/>
    <property type="evidence" value="ECO:0007669"/>
    <property type="project" value="TreeGrafter"/>
</dbReference>
<dbReference type="InterPro" id="IPR023801">
    <property type="entry name" value="His_deacetylse_dom"/>
</dbReference>
<feature type="domain" description="Histone deacetylase" evidence="4">
    <location>
        <begin position="17"/>
        <end position="177"/>
    </location>
</feature>
<dbReference type="Proteomes" id="UP000813462">
    <property type="component" value="Unassembled WGS sequence"/>
</dbReference>
<accession>A0A978VEY5</accession>
<evidence type="ECO:0000256" key="3">
    <source>
        <dbReference type="ARBA" id="ARBA00022853"/>
    </source>
</evidence>
<sequence>MDAKRPHKDQCHRDPLGSSEAAYLTAGSVIEVTERDAKGKSNSGVAIVRPLGHHAEQDEAMGFCLYNNVAIATSFLLNEKDVHHGNATQKMFWEDCRVLSFFVHRHEFWSFYPANNDDYYNMVGEGPGAGYIINVPWQNCQYGDADYLAVWDHILIPFAKEFDPDIIIISAGFDAVDYLKEIQYYKTNFNGTNVCGMATRKAKKKHFC</sequence>
<dbReference type="PRINTS" id="PR01270">
    <property type="entry name" value="HDASUPER"/>
</dbReference>
<dbReference type="InterPro" id="IPR000286">
    <property type="entry name" value="HDACs"/>
</dbReference>
<dbReference type="EMBL" id="JAEACU010000005">
    <property type="protein sequence ID" value="KAH7528924.1"/>
    <property type="molecule type" value="Genomic_DNA"/>
</dbReference>
<evidence type="ECO:0000259" key="4">
    <source>
        <dbReference type="Pfam" id="PF00850"/>
    </source>
</evidence>
<dbReference type="Gene3D" id="3.40.800.20">
    <property type="entry name" value="Histone deacetylase domain"/>
    <property type="match status" value="1"/>
</dbReference>
<dbReference type="Pfam" id="PF00850">
    <property type="entry name" value="Hist_deacetyl"/>
    <property type="match status" value="1"/>
</dbReference>
<protein>
    <recommendedName>
        <fullName evidence="4">Histone deacetylase domain-containing protein</fullName>
    </recommendedName>
</protein>
<comment type="cofactor">
    <cofactor evidence="1">
        <name>Zn(2+)</name>
        <dbReference type="ChEBI" id="CHEBI:29105"/>
    </cofactor>
</comment>
<keyword evidence="3" id="KW-0156">Chromatin regulator</keyword>